<protein>
    <recommendedName>
        <fullName evidence="5">Peptide methionine sulfoxide reductase MsrA</fullName>
        <shortName evidence="5">Protein-methionine-S-oxide reductase</shortName>
        <ecNumber evidence="5">1.8.4.11</ecNumber>
    </recommendedName>
    <alternativeName>
        <fullName evidence="5">Peptide-methionine (S)-S-oxide reductase</fullName>
        <shortName evidence="5">Peptide Met(O) reductase</shortName>
    </alternativeName>
</protein>
<dbReference type="InterPro" id="IPR015046">
    <property type="entry name" value="LciA_Immunity-like"/>
</dbReference>
<dbReference type="GO" id="GO:0030153">
    <property type="term" value="P:bacteriocin immunity"/>
    <property type="evidence" value="ECO:0007669"/>
    <property type="project" value="InterPro"/>
</dbReference>
<evidence type="ECO:0000256" key="2">
    <source>
        <dbReference type="ARBA" id="ARBA00023002"/>
    </source>
</evidence>
<dbReference type="Pfam" id="PF01625">
    <property type="entry name" value="PMSR"/>
    <property type="match status" value="1"/>
</dbReference>
<comment type="catalytic activity">
    <reaction evidence="4 5">
        <text>[thioredoxin]-disulfide + L-methionine + H2O = L-methionine (S)-S-oxide + [thioredoxin]-dithiol</text>
        <dbReference type="Rhea" id="RHEA:19993"/>
        <dbReference type="Rhea" id="RHEA-COMP:10698"/>
        <dbReference type="Rhea" id="RHEA-COMP:10700"/>
        <dbReference type="ChEBI" id="CHEBI:15377"/>
        <dbReference type="ChEBI" id="CHEBI:29950"/>
        <dbReference type="ChEBI" id="CHEBI:50058"/>
        <dbReference type="ChEBI" id="CHEBI:57844"/>
        <dbReference type="ChEBI" id="CHEBI:58772"/>
        <dbReference type="EC" id="1.8.4.11"/>
    </reaction>
</comment>
<comment type="catalytic activity">
    <reaction evidence="3 5">
        <text>L-methionyl-[protein] + [thioredoxin]-disulfide + H2O = L-methionyl-(S)-S-oxide-[protein] + [thioredoxin]-dithiol</text>
        <dbReference type="Rhea" id="RHEA:14217"/>
        <dbReference type="Rhea" id="RHEA-COMP:10698"/>
        <dbReference type="Rhea" id="RHEA-COMP:10700"/>
        <dbReference type="Rhea" id="RHEA-COMP:12313"/>
        <dbReference type="Rhea" id="RHEA-COMP:12315"/>
        <dbReference type="ChEBI" id="CHEBI:15377"/>
        <dbReference type="ChEBI" id="CHEBI:16044"/>
        <dbReference type="ChEBI" id="CHEBI:29950"/>
        <dbReference type="ChEBI" id="CHEBI:44120"/>
        <dbReference type="ChEBI" id="CHEBI:50058"/>
        <dbReference type="EC" id="1.8.4.11"/>
    </reaction>
</comment>
<dbReference type="EC" id="1.8.4.11" evidence="5"/>
<comment type="function">
    <text evidence="5">Has an important function as a repair enzyme for proteins that have been inactivated by oxidation. Catalyzes the reversible oxidation-reduction of methionine sulfoxide in proteins to methionine.</text>
</comment>
<name>A0A7S7FPN0_LACRG</name>
<dbReference type="KEGG" id="lrg:LRHM_1165"/>
<evidence type="ECO:0000313" key="7">
    <source>
        <dbReference type="Proteomes" id="UP000002067"/>
    </source>
</evidence>
<evidence type="ECO:0000256" key="5">
    <source>
        <dbReference type="HAMAP-Rule" id="MF_01401"/>
    </source>
</evidence>
<dbReference type="Pfam" id="PF08951">
    <property type="entry name" value="EntA_Immun"/>
    <property type="match status" value="1"/>
</dbReference>
<dbReference type="CDD" id="cd21059">
    <property type="entry name" value="LciA-like"/>
    <property type="match status" value="1"/>
</dbReference>
<sequence length="279" mass="31449">MMKLTVEAYLAKLTNLLLAPGTRAFERQQLVRAKQQVEGGASVGASWDQLKASLRPLAIRDNLTPDVADFYRAQTGDSEGAQTTDISAHFQHDLAYQERAIFAGGCFWCMVEPFVDQPGIQSVISGYTGGDVPNPTYEQVISDQTGHVEAVEIIFDTRRIHYQELVDLYFQLTDPTDALGQFQDRGGHYRPVIFVAGPSQRQIAEAAKAKVAASGRYVRPIVTAIEPAATFWPAENYHQDFYKKNPQRYRLVEKTRQQFLKFQHAQGDLRVLLKRRKAK</sequence>
<reference evidence="6 7" key="1">
    <citation type="journal article" date="2009" name="J. Bacteriol.">
        <title>Complete genome sequence of the probiotic Lactobacillus rhamnosus ATCC 53103.</title>
        <authorList>
            <person name="Morita H."/>
            <person name="Toh H."/>
            <person name="Oshima K."/>
            <person name="Murakami M."/>
            <person name="Taylor T.D."/>
            <person name="Igimi S."/>
            <person name="Hattori M."/>
        </authorList>
    </citation>
    <scope>NUCLEOTIDE SEQUENCE [LARGE SCALE GENOMIC DNA]</scope>
    <source>
        <strain evidence="7">ATCC 53103 / LMG 18243 / GG [Tokyo]</strain>
    </source>
</reference>
<evidence type="ECO:0000313" key="6">
    <source>
        <dbReference type="EMBL" id="BAI41692.1"/>
    </source>
</evidence>
<organism evidence="6 7">
    <name type="scientific">Lacticaseibacillus rhamnosus (strain ATCC 53103 / LMG 18243 / GG)</name>
    <name type="common">Lactobacillus rhamnosus</name>
    <dbReference type="NCBI Taxonomy" id="568703"/>
    <lineage>
        <taxon>Bacteria</taxon>
        <taxon>Bacillati</taxon>
        <taxon>Bacillota</taxon>
        <taxon>Bacilli</taxon>
        <taxon>Lactobacillales</taxon>
        <taxon>Lactobacillaceae</taxon>
        <taxon>Lacticaseibacillus</taxon>
    </lineage>
</organism>
<dbReference type="Gene3D" id="3.30.1060.10">
    <property type="entry name" value="Peptide methionine sulphoxide reductase MsrA"/>
    <property type="match status" value="1"/>
</dbReference>
<evidence type="ECO:0000256" key="4">
    <source>
        <dbReference type="ARBA" id="ARBA00048782"/>
    </source>
</evidence>
<accession>A0A7S7FPN0</accession>
<dbReference type="Proteomes" id="UP000002067">
    <property type="component" value="Chromosome"/>
</dbReference>
<proteinExistence type="inferred from homology"/>
<keyword evidence="2 5" id="KW-0560">Oxidoreductase</keyword>
<comment type="similarity">
    <text evidence="1 5">Belongs to the MsrA Met sulfoxide reductase family.</text>
</comment>
<dbReference type="EMBL" id="AP011548">
    <property type="protein sequence ID" value="BAI41692.1"/>
    <property type="molecule type" value="Genomic_DNA"/>
</dbReference>
<dbReference type="InterPro" id="IPR002569">
    <property type="entry name" value="Met_Sox_Rdtase_MsrA_dom"/>
</dbReference>
<dbReference type="SUPFAM" id="SSF55068">
    <property type="entry name" value="Peptide methionine sulfoxide reductase"/>
    <property type="match status" value="1"/>
</dbReference>
<evidence type="ECO:0000256" key="1">
    <source>
        <dbReference type="ARBA" id="ARBA00005591"/>
    </source>
</evidence>
<dbReference type="AlphaFoldDB" id="A0A7S7FPN0"/>
<dbReference type="InterPro" id="IPR036509">
    <property type="entry name" value="Met_Sox_Rdtase_MsrA_sf"/>
</dbReference>
<dbReference type="GO" id="GO:0008113">
    <property type="term" value="F:peptide-methionine (S)-S-oxide reductase activity"/>
    <property type="evidence" value="ECO:0007669"/>
    <property type="project" value="UniProtKB-UniRule"/>
</dbReference>
<dbReference type="PANTHER" id="PTHR43774:SF1">
    <property type="entry name" value="PEPTIDE METHIONINE SULFOXIDE REDUCTASE MSRA 2"/>
    <property type="match status" value="1"/>
</dbReference>
<gene>
    <name evidence="5" type="primary">msrA</name>
    <name evidence="6" type="ordered locus">LRHM_1165</name>
</gene>
<evidence type="ECO:0000256" key="3">
    <source>
        <dbReference type="ARBA" id="ARBA00047806"/>
    </source>
</evidence>
<feature type="active site" evidence="5">
    <location>
        <position position="106"/>
    </location>
</feature>
<dbReference type="RefSeq" id="WP_014569537.1">
    <property type="nucleotide sequence ID" value="NC_013198.1"/>
</dbReference>
<dbReference type="NCBIfam" id="TIGR00401">
    <property type="entry name" value="msrA"/>
    <property type="match status" value="1"/>
</dbReference>
<dbReference type="PANTHER" id="PTHR43774">
    <property type="entry name" value="PEPTIDE METHIONINE SULFOXIDE REDUCTASE"/>
    <property type="match status" value="1"/>
</dbReference>
<dbReference type="HAMAP" id="MF_01401">
    <property type="entry name" value="MsrA"/>
    <property type="match status" value="1"/>
</dbReference>